<reference evidence="1 2" key="1">
    <citation type="submission" date="2014-03" db="EMBL/GenBank/DDBJ databases">
        <title>The draft genome sequence of Thioclava dalianensis DLFJ1-1.</title>
        <authorList>
            <person name="Lai Q."/>
            <person name="Shao Z."/>
        </authorList>
    </citation>
    <scope>NUCLEOTIDE SEQUENCE [LARGE SCALE GENOMIC DNA]</scope>
    <source>
        <strain evidence="1 2">DLFJ1-1</strain>
    </source>
</reference>
<sequence length="186" mass="19709">MIALFLGVTIALGLLAWAEWTPRTQSGGVAASQSRAKTSWSARMGHVMQAWMPVRGRGTATLGDDPAVLPLDEVYSPTTAEAQTHARSETTPDAEIMARVAATLTDAQDAPDEELSLPRITGFSLGDTIALELDGPPPERADIRFIPARGGPHAIALIEGEPSLLIENVEAGQLSPEIVSFHPHTA</sequence>
<organism evidence="1 2">
    <name type="scientific">Thioclava dalianensis</name>
    <dbReference type="NCBI Taxonomy" id="1185766"/>
    <lineage>
        <taxon>Bacteria</taxon>
        <taxon>Pseudomonadati</taxon>
        <taxon>Pseudomonadota</taxon>
        <taxon>Alphaproteobacteria</taxon>
        <taxon>Rhodobacterales</taxon>
        <taxon>Paracoccaceae</taxon>
        <taxon>Thioclava</taxon>
    </lineage>
</organism>
<dbReference type="AlphaFoldDB" id="A0A074U9T2"/>
<gene>
    <name evidence="1" type="ORF">DL1_06480</name>
</gene>
<keyword evidence="2" id="KW-1185">Reference proteome</keyword>
<dbReference type="Proteomes" id="UP000027725">
    <property type="component" value="Unassembled WGS sequence"/>
</dbReference>
<name>A0A074U9T2_9RHOB</name>
<accession>A0A074U9T2</accession>
<dbReference type="EMBL" id="JHEH01000002">
    <property type="protein sequence ID" value="KEP71447.1"/>
    <property type="molecule type" value="Genomic_DNA"/>
</dbReference>
<comment type="caution">
    <text evidence="1">The sequence shown here is derived from an EMBL/GenBank/DDBJ whole genome shotgun (WGS) entry which is preliminary data.</text>
</comment>
<evidence type="ECO:0000313" key="1">
    <source>
        <dbReference type="EMBL" id="KEP71447.1"/>
    </source>
</evidence>
<proteinExistence type="predicted"/>
<protein>
    <submittedName>
        <fullName evidence="1">Uncharacterized protein</fullName>
    </submittedName>
</protein>
<evidence type="ECO:0000313" key="2">
    <source>
        <dbReference type="Proteomes" id="UP000027725"/>
    </source>
</evidence>
<dbReference type="eggNOG" id="ENOG502ZJP5">
    <property type="taxonomic scope" value="Bacteria"/>
</dbReference>